<evidence type="ECO:0000256" key="3">
    <source>
        <dbReference type="ARBA" id="ARBA00022723"/>
    </source>
</evidence>
<evidence type="ECO:0000256" key="9">
    <source>
        <dbReference type="RuleBase" id="RU003331"/>
    </source>
</evidence>
<feature type="domain" description="Adenylate kinase active site lid" evidence="10">
    <location>
        <begin position="124"/>
        <end position="159"/>
    </location>
</feature>
<keyword evidence="7 9" id="KW-0067">ATP-binding</keyword>
<keyword evidence="1 7" id="KW-0963">Cytoplasm</keyword>
<dbReference type="NCBIfam" id="NF001381">
    <property type="entry name" value="PRK00279.1-3"/>
    <property type="match status" value="1"/>
</dbReference>
<dbReference type="FunFam" id="3.40.50.300:FF:000106">
    <property type="entry name" value="Adenylate kinase mitochondrial"/>
    <property type="match status" value="1"/>
</dbReference>
<feature type="binding site" evidence="7">
    <location>
        <position position="130"/>
    </location>
    <ligand>
        <name>Zn(2+)</name>
        <dbReference type="ChEBI" id="CHEBI:29105"/>
        <note>structural</note>
    </ligand>
</feature>
<comment type="pathway">
    <text evidence="7">Purine metabolism; AMP biosynthesis via salvage pathway; AMP from ADP: step 1/1.</text>
</comment>
<feature type="binding site" evidence="7">
    <location>
        <begin position="10"/>
        <end position="15"/>
    </location>
    <ligand>
        <name>ATP</name>
        <dbReference type="ChEBI" id="CHEBI:30616"/>
    </ligand>
</feature>
<dbReference type="GO" id="GO:0005524">
    <property type="term" value="F:ATP binding"/>
    <property type="evidence" value="ECO:0007669"/>
    <property type="project" value="UniProtKB-UniRule"/>
</dbReference>
<dbReference type="Gene3D" id="3.40.50.300">
    <property type="entry name" value="P-loop containing nucleotide triphosphate hydrolases"/>
    <property type="match status" value="1"/>
</dbReference>
<organism evidence="11 12">
    <name type="scientific">Petrotoga mexicana DSM 14811</name>
    <dbReference type="NCBI Taxonomy" id="1122954"/>
    <lineage>
        <taxon>Bacteria</taxon>
        <taxon>Thermotogati</taxon>
        <taxon>Thermotogota</taxon>
        <taxon>Thermotogae</taxon>
        <taxon>Petrotogales</taxon>
        <taxon>Petrotogaceae</taxon>
        <taxon>Petrotoga</taxon>
    </lineage>
</organism>
<evidence type="ECO:0000313" key="12">
    <source>
        <dbReference type="Proteomes" id="UP000236604"/>
    </source>
</evidence>
<keyword evidence="5 7" id="KW-0547">Nucleotide-binding</keyword>
<feature type="binding site" evidence="7">
    <location>
        <position position="31"/>
    </location>
    <ligand>
        <name>AMP</name>
        <dbReference type="ChEBI" id="CHEBI:456215"/>
    </ligand>
</feature>
<dbReference type="PANTHER" id="PTHR23359">
    <property type="entry name" value="NUCLEOTIDE KINASE"/>
    <property type="match status" value="1"/>
</dbReference>
<comment type="similarity">
    <text evidence="7 8">Belongs to the adenylate kinase family.</text>
</comment>
<dbReference type="AlphaFoldDB" id="A0A2K1PDN5"/>
<comment type="catalytic activity">
    <reaction evidence="7 9">
        <text>AMP + ATP = 2 ADP</text>
        <dbReference type="Rhea" id="RHEA:12973"/>
        <dbReference type="ChEBI" id="CHEBI:30616"/>
        <dbReference type="ChEBI" id="CHEBI:456215"/>
        <dbReference type="ChEBI" id="CHEBI:456216"/>
        <dbReference type="EC" id="2.7.4.3"/>
    </reaction>
</comment>
<dbReference type="Pfam" id="PF00406">
    <property type="entry name" value="ADK"/>
    <property type="match status" value="1"/>
</dbReference>
<dbReference type="Pfam" id="PF05191">
    <property type="entry name" value="ADK_lid"/>
    <property type="match status" value="1"/>
</dbReference>
<feature type="binding site" evidence="7">
    <location>
        <position position="127"/>
    </location>
    <ligand>
        <name>Zn(2+)</name>
        <dbReference type="ChEBI" id="CHEBI:29105"/>
        <note>structural</note>
    </ligand>
</feature>
<feature type="binding site" evidence="7">
    <location>
        <begin position="57"/>
        <end position="59"/>
    </location>
    <ligand>
        <name>AMP</name>
        <dbReference type="ChEBI" id="CHEBI:456215"/>
    </ligand>
</feature>
<protein>
    <recommendedName>
        <fullName evidence="7 9">Adenylate kinase</fullName>
        <shortName evidence="7">AK</shortName>
        <ecNumber evidence="7 9">2.7.4.3</ecNumber>
    </recommendedName>
    <alternativeName>
        <fullName evidence="7">ATP-AMP transphosphorylase</fullName>
    </alternativeName>
    <alternativeName>
        <fullName evidence="7">ATP:AMP phosphotransferase</fullName>
    </alternativeName>
    <alternativeName>
        <fullName evidence="7">Adenylate monophosphate kinase</fullName>
    </alternativeName>
</protein>
<dbReference type="GO" id="GO:0044209">
    <property type="term" value="P:AMP salvage"/>
    <property type="evidence" value="ECO:0007669"/>
    <property type="project" value="UniProtKB-UniRule"/>
</dbReference>
<sequence length="214" mass="24457">MRLLFFGPPGAGKGTQAKRVAKEFDVVHISTGDILRDAVSKGTELGKKAKAIMDRGELVSDEIMNSLVKEKLEELDSFILDGYPRTLDQAKFLDQATKELKKEIDAAVLIDVSEEEIVKRISNRRVCPNCGKVYNLITLKPKEDEKCDVCGTKLIQRDDDKEEVVRERYKVYKKNTEPVIEYYRKNNKIITIDGVQNIEDVTKELFNILRSFNK</sequence>
<feature type="binding site" evidence="7">
    <location>
        <position position="124"/>
    </location>
    <ligand>
        <name>ATP</name>
        <dbReference type="ChEBI" id="CHEBI:30616"/>
    </ligand>
</feature>
<comment type="function">
    <text evidence="7">Catalyzes the reversible transfer of the terminal phosphate group between ATP and AMP. Plays an important role in cellular energy homeostasis and in adenine nucleotide metabolism.</text>
</comment>
<feature type="binding site" evidence="7">
    <location>
        <position position="147"/>
    </location>
    <ligand>
        <name>Zn(2+)</name>
        <dbReference type="ChEBI" id="CHEBI:29105"/>
        <note>structural</note>
    </ligand>
</feature>
<evidence type="ECO:0000313" key="11">
    <source>
        <dbReference type="EMBL" id="PNS00915.1"/>
    </source>
</evidence>
<dbReference type="GO" id="GO:0008270">
    <property type="term" value="F:zinc ion binding"/>
    <property type="evidence" value="ECO:0007669"/>
    <property type="project" value="UniProtKB-UniRule"/>
</dbReference>
<proteinExistence type="inferred from homology"/>
<dbReference type="InterPro" id="IPR033690">
    <property type="entry name" value="Adenylat_kinase_CS"/>
</dbReference>
<dbReference type="InterPro" id="IPR000850">
    <property type="entry name" value="Adenylat/UMP-CMP_kin"/>
</dbReference>
<comment type="subunit">
    <text evidence="7 9">Monomer.</text>
</comment>
<gene>
    <name evidence="7" type="primary">adk</name>
    <name evidence="11" type="ORF">X927_01725</name>
</gene>
<dbReference type="GO" id="GO:0004017">
    <property type="term" value="F:AMP kinase activity"/>
    <property type="evidence" value="ECO:0007669"/>
    <property type="project" value="UniProtKB-UniRule"/>
</dbReference>
<feature type="binding site" evidence="7">
    <location>
        <position position="196"/>
    </location>
    <ligand>
        <name>ATP</name>
        <dbReference type="ChEBI" id="CHEBI:30616"/>
    </ligand>
</feature>
<dbReference type="EC" id="2.7.4.3" evidence="7 9"/>
<feature type="binding site" evidence="7">
    <location>
        <position position="157"/>
    </location>
    <ligand>
        <name>AMP</name>
        <dbReference type="ChEBI" id="CHEBI:456215"/>
    </ligand>
</feature>
<dbReference type="NCBIfam" id="NF001380">
    <property type="entry name" value="PRK00279.1-2"/>
    <property type="match status" value="1"/>
</dbReference>
<dbReference type="GO" id="GO:0005737">
    <property type="term" value="C:cytoplasm"/>
    <property type="evidence" value="ECO:0007669"/>
    <property type="project" value="UniProtKB-SubCell"/>
</dbReference>
<feature type="region of interest" description="LID" evidence="7">
    <location>
        <begin position="123"/>
        <end position="160"/>
    </location>
</feature>
<keyword evidence="4 7" id="KW-0545">Nucleotide biosynthesis</keyword>
<dbReference type="InterPro" id="IPR007862">
    <property type="entry name" value="Adenylate_kinase_lid-dom"/>
</dbReference>
<accession>A0A2K1PDN5</accession>
<keyword evidence="12" id="KW-1185">Reference proteome</keyword>
<evidence type="ECO:0000256" key="1">
    <source>
        <dbReference type="ARBA" id="ARBA00022490"/>
    </source>
</evidence>
<dbReference type="PRINTS" id="PR00094">
    <property type="entry name" value="ADENYLTKNASE"/>
</dbReference>
<dbReference type="RefSeq" id="WP_103076380.1">
    <property type="nucleotide sequence ID" value="NZ_AZRN01000005.1"/>
</dbReference>
<dbReference type="InterPro" id="IPR006259">
    <property type="entry name" value="Adenyl_kin_sub"/>
</dbReference>
<dbReference type="InterPro" id="IPR027417">
    <property type="entry name" value="P-loop_NTPase"/>
</dbReference>
<comment type="subcellular location">
    <subcellularLocation>
        <location evidence="7 9">Cytoplasm</location>
    </subcellularLocation>
</comment>
<feature type="binding site" evidence="7">
    <location>
        <begin position="82"/>
        <end position="85"/>
    </location>
    <ligand>
        <name>AMP</name>
        <dbReference type="ChEBI" id="CHEBI:456215"/>
    </ligand>
</feature>
<evidence type="ECO:0000256" key="2">
    <source>
        <dbReference type="ARBA" id="ARBA00022679"/>
    </source>
</evidence>
<name>A0A2K1PDN5_9BACT</name>
<keyword evidence="6 7" id="KW-0418">Kinase</keyword>
<feature type="binding site" evidence="7">
    <location>
        <position position="36"/>
    </location>
    <ligand>
        <name>AMP</name>
        <dbReference type="ChEBI" id="CHEBI:456215"/>
    </ligand>
</feature>
<feature type="binding site" evidence="7">
    <location>
        <position position="168"/>
    </location>
    <ligand>
        <name>AMP</name>
        <dbReference type="ChEBI" id="CHEBI:456215"/>
    </ligand>
</feature>
<keyword evidence="3 7" id="KW-0479">Metal-binding</keyword>
<dbReference type="SUPFAM" id="SSF52540">
    <property type="entry name" value="P-loop containing nucleoside triphosphate hydrolases"/>
    <property type="match status" value="1"/>
</dbReference>
<evidence type="ECO:0000256" key="6">
    <source>
        <dbReference type="ARBA" id="ARBA00022777"/>
    </source>
</evidence>
<dbReference type="Proteomes" id="UP000236604">
    <property type="component" value="Unassembled WGS sequence"/>
</dbReference>
<keyword evidence="2 7" id="KW-0808">Transferase</keyword>
<dbReference type="HAMAP" id="MF_00235">
    <property type="entry name" value="Adenylate_kinase_Adk"/>
    <property type="match status" value="1"/>
</dbReference>
<reference evidence="11 12" key="1">
    <citation type="submission" date="2013-12" db="EMBL/GenBank/DDBJ databases">
        <title>Comparative genomics of Petrotoga isolates.</title>
        <authorList>
            <person name="Nesbo C.L."/>
            <person name="Charchuk R."/>
            <person name="Chow K."/>
        </authorList>
    </citation>
    <scope>NUCLEOTIDE SEQUENCE [LARGE SCALE GENOMIC DNA]</scope>
    <source>
        <strain evidence="11 12">DSM 14811</strain>
    </source>
</reference>
<feature type="binding site" evidence="7">
    <location>
        <position position="89"/>
    </location>
    <ligand>
        <name>AMP</name>
        <dbReference type="ChEBI" id="CHEBI:456215"/>
    </ligand>
</feature>
<comment type="caution">
    <text evidence="11">The sequence shown here is derived from an EMBL/GenBank/DDBJ whole genome shotgun (WGS) entry which is preliminary data.</text>
</comment>
<dbReference type="EMBL" id="AZRN01000005">
    <property type="protein sequence ID" value="PNS00915.1"/>
    <property type="molecule type" value="Genomic_DNA"/>
</dbReference>
<dbReference type="NCBIfam" id="NF011100">
    <property type="entry name" value="PRK14527.1"/>
    <property type="match status" value="1"/>
</dbReference>
<keyword evidence="7" id="KW-0862">Zinc</keyword>
<evidence type="ECO:0000256" key="7">
    <source>
        <dbReference type="HAMAP-Rule" id="MF_00235"/>
    </source>
</evidence>
<comment type="domain">
    <text evidence="7">Consists of three domains, a large central CORE domain and two small peripheral domains, NMPbind and LID, which undergo movements during catalysis. The LID domain closes over the site of phosphoryl transfer upon ATP binding. Assembling and dissambling the active center during each catalytic cycle provides an effective means to prevent ATP hydrolysis. Some bacteria have evolved a zinc-coordinating structure that stabilizes the LID domain.</text>
</comment>
<evidence type="ECO:0000259" key="10">
    <source>
        <dbReference type="Pfam" id="PF05191"/>
    </source>
</evidence>
<feature type="binding site" evidence="7">
    <location>
        <begin position="133"/>
        <end position="134"/>
    </location>
    <ligand>
        <name>ATP</name>
        <dbReference type="ChEBI" id="CHEBI:30616"/>
    </ligand>
</feature>
<evidence type="ECO:0000256" key="4">
    <source>
        <dbReference type="ARBA" id="ARBA00022727"/>
    </source>
</evidence>
<feature type="binding site" evidence="7">
    <location>
        <position position="150"/>
    </location>
    <ligand>
        <name>Zn(2+)</name>
        <dbReference type="ChEBI" id="CHEBI:29105"/>
        <note>structural</note>
    </ligand>
</feature>
<dbReference type="NCBIfam" id="TIGR01351">
    <property type="entry name" value="adk"/>
    <property type="match status" value="1"/>
</dbReference>
<evidence type="ECO:0000256" key="8">
    <source>
        <dbReference type="RuleBase" id="RU003330"/>
    </source>
</evidence>
<feature type="region of interest" description="NMP" evidence="7">
    <location>
        <begin position="30"/>
        <end position="59"/>
    </location>
</feature>
<dbReference type="UniPathway" id="UPA00588">
    <property type="reaction ID" value="UER00649"/>
</dbReference>
<evidence type="ECO:0000256" key="5">
    <source>
        <dbReference type="ARBA" id="ARBA00022741"/>
    </source>
</evidence>
<dbReference type="PROSITE" id="PS00113">
    <property type="entry name" value="ADENYLATE_KINASE"/>
    <property type="match status" value="1"/>
</dbReference>
<dbReference type="CDD" id="cd01428">
    <property type="entry name" value="ADK"/>
    <property type="match status" value="1"/>
</dbReference>